<dbReference type="GO" id="GO:0003723">
    <property type="term" value="F:RNA binding"/>
    <property type="evidence" value="ECO:0007669"/>
    <property type="project" value="InterPro"/>
</dbReference>
<feature type="compositionally biased region" description="Gly residues" evidence="14">
    <location>
        <begin position="705"/>
        <end position="722"/>
    </location>
</feature>
<feature type="compositionally biased region" description="Low complexity" evidence="14">
    <location>
        <begin position="1224"/>
        <end position="1253"/>
    </location>
</feature>
<feature type="compositionally biased region" description="Low complexity" evidence="14">
    <location>
        <begin position="884"/>
        <end position="904"/>
    </location>
</feature>
<feature type="compositionally biased region" description="Polar residues" evidence="14">
    <location>
        <begin position="391"/>
        <end position="424"/>
    </location>
</feature>
<comment type="function">
    <text evidence="11">Involved in spliceosome assembly.</text>
</comment>
<keyword evidence="6" id="KW-0747">Spliceosome</keyword>
<evidence type="ECO:0000256" key="13">
    <source>
        <dbReference type="ARBA" id="ARBA00042567"/>
    </source>
</evidence>
<feature type="compositionally biased region" description="Low complexity" evidence="14">
    <location>
        <begin position="581"/>
        <end position="604"/>
    </location>
</feature>
<keyword evidence="5" id="KW-0507">mRNA processing</keyword>
<evidence type="ECO:0000256" key="8">
    <source>
        <dbReference type="ARBA" id="ARBA00023187"/>
    </source>
</evidence>
<feature type="compositionally biased region" description="Polar residues" evidence="14">
    <location>
        <begin position="506"/>
        <end position="530"/>
    </location>
</feature>
<comment type="similarity">
    <text evidence="3">Belongs to the SMN family.</text>
</comment>
<dbReference type="Pfam" id="PF06003">
    <property type="entry name" value="SMN_Tudor"/>
    <property type="match status" value="1"/>
</dbReference>
<feature type="compositionally biased region" description="Gly residues" evidence="14">
    <location>
        <begin position="641"/>
        <end position="660"/>
    </location>
</feature>
<dbReference type="SMART" id="SM01161">
    <property type="entry name" value="DUF1767"/>
    <property type="match status" value="1"/>
</dbReference>
<evidence type="ECO:0000256" key="11">
    <source>
        <dbReference type="ARBA" id="ARBA00037618"/>
    </source>
</evidence>
<feature type="compositionally biased region" description="Pro residues" evidence="14">
    <location>
        <begin position="1141"/>
        <end position="1152"/>
    </location>
</feature>
<feature type="domain" description="Tudor" evidence="16">
    <location>
        <begin position="1063"/>
        <end position="1121"/>
    </location>
</feature>
<feature type="compositionally biased region" description="Low complexity" evidence="14">
    <location>
        <begin position="846"/>
        <end position="855"/>
    </location>
</feature>
<dbReference type="InterPro" id="IPR010304">
    <property type="entry name" value="SMN_Tudor"/>
</dbReference>
<dbReference type="Gene3D" id="1.10.8.10">
    <property type="entry name" value="DNA helicase RuvA subunit, C-terminal domain"/>
    <property type="match status" value="1"/>
</dbReference>
<dbReference type="SUPFAM" id="SSF46934">
    <property type="entry name" value="UBA-like"/>
    <property type="match status" value="1"/>
</dbReference>
<evidence type="ECO:0000313" key="18">
    <source>
        <dbReference type="Proteomes" id="UP000075880"/>
    </source>
</evidence>
<dbReference type="PANTHER" id="PTHR13681">
    <property type="entry name" value="SURVIVAL OF MOTOR NEURON-RELATED-SPLICING FACTOR 30-RELATED"/>
    <property type="match status" value="1"/>
</dbReference>
<dbReference type="PROSITE" id="PS50030">
    <property type="entry name" value="UBA"/>
    <property type="match status" value="1"/>
</dbReference>
<feature type="compositionally biased region" description="Gly residues" evidence="14">
    <location>
        <begin position="605"/>
        <end position="614"/>
    </location>
</feature>
<evidence type="ECO:0000256" key="4">
    <source>
        <dbReference type="ARBA" id="ARBA00013421"/>
    </source>
</evidence>
<dbReference type="EnsemblMetazoa" id="ENSAATROPT013235">
    <property type="protein sequence ID" value="ENSAATROPP012029"/>
    <property type="gene ID" value="ENSAATROPG010768"/>
</dbReference>
<evidence type="ECO:0000256" key="12">
    <source>
        <dbReference type="ARBA" id="ARBA00041083"/>
    </source>
</evidence>
<evidence type="ECO:0000256" key="14">
    <source>
        <dbReference type="SAM" id="MobiDB-lite"/>
    </source>
</evidence>
<feature type="compositionally biased region" description="Low complexity" evidence="14">
    <location>
        <begin position="554"/>
        <end position="563"/>
    </location>
</feature>
<dbReference type="Gene3D" id="2.30.30.140">
    <property type="match status" value="1"/>
</dbReference>
<feature type="compositionally biased region" description="Polar residues" evidence="14">
    <location>
        <begin position="681"/>
        <end position="700"/>
    </location>
</feature>
<comment type="function">
    <text evidence="10">Scaffolding protein that specifically recognizes and binds dimethylarginine-containing proteins. Plays a role in the regulation of translation of target mRNAs by binding Arg/Gly-rich motifs (GAR) in dimethylarginine-containing proteins. In nucleus, acts as a coactivator: recognizes and binds asymmetric dimethylation on the core histone tails associated with transcriptional activation (H3R17me2a and H4R3me2a) and recruits proteins at these arginine-methylated loci. In cytoplasm, acts as an antiviral factor that participates in the assembly of stress granules together with G3BP1.</text>
</comment>
<protein>
    <recommendedName>
        <fullName evidence="12">Survival of motor neuron-related-splicing factor 30</fullName>
    </recommendedName>
    <alternativeName>
        <fullName evidence="13">Survival motor neuron domain-containing protein 1</fullName>
    </alternativeName>
    <alternativeName>
        <fullName evidence="4">Tudor domain-containing protein 3</fullName>
    </alternativeName>
</protein>
<dbReference type="InterPro" id="IPR002999">
    <property type="entry name" value="Tudor"/>
</dbReference>
<dbReference type="GO" id="GO:0005681">
    <property type="term" value="C:spliceosomal complex"/>
    <property type="evidence" value="ECO:0007669"/>
    <property type="project" value="UniProtKB-KW"/>
</dbReference>
<keyword evidence="7" id="KW-0156">Chromatin regulator</keyword>
<feature type="compositionally biased region" description="Polar residues" evidence="14">
    <location>
        <begin position="447"/>
        <end position="471"/>
    </location>
</feature>
<comment type="subcellular location">
    <subcellularLocation>
        <location evidence="1">Nucleus speckle</location>
    </subcellularLocation>
    <subcellularLocation>
        <location evidence="2">Nucleus</location>
        <location evidence="2">Cajal body</location>
    </subcellularLocation>
</comment>
<evidence type="ECO:0000259" key="16">
    <source>
        <dbReference type="PROSITE" id="PS50304"/>
    </source>
</evidence>
<feature type="compositionally biased region" description="Low complexity" evidence="14">
    <location>
        <begin position="790"/>
        <end position="800"/>
    </location>
</feature>
<feature type="region of interest" description="Disordered" evidence="14">
    <location>
        <begin position="1134"/>
        <end position="1299"/>
    </location>
</feature>
<organism evidence="17 18">
    <name type="scientific">Anopheles atroparvus</name>
    <name type="common">European mosquito</name>
    <dbReference type="NCBI Taxonomy" id="41427"/>
    <lineage>
        <taxon>Eukaryota</taxon>
        <taxon>Metazoa</taxon>
        <taxon>Ecdysozoa</taxon>
        <taxon>Arthropoda</taxon>
        <taxon>Hexapoda</taxon>
        <taxon>Insecta</taxon>
        <taxon>Pterygota</taxon>
        <taxon>Neoptera</taxon>
        <taxon>Endopterygota</taxon>
        <taxon>Diptera</taxon>
        <taxon>Nematocera</taxon>
        <taxon>Culicoidea</taxon>
        <taxon>Culicidae</taxon>
        <taxon>Anophelinae</taxon>
        <taxon>Anopheles</taxon>
    </lineage>
</organism>
<dbReference type="SUPFAM" id="SSF63748">
    <property type="entry name" value="Tudor/PWWP/MBT"/>
    <property type="match status" value="1"/>
</dbReference>
<feature type="compositionally biased region" description="Low complexity" evidence="14">
    <location>
        <begin position="723"/>
        <end position="733"/>
    </location>
</feature>
<dbReference type="SMART" id="SM00165">
    <property type="entry name" value="UBA"/>
    <property type="match status" value="1"/>
</dbReference>
<dbReference type="InterPro" id="IPR009060">
    <property type="entry name" value="UBA-like_sf"/>
</dbReference>
<evidence type="ECO:0000256" key="9">
    <source>
        <dbReference type="ARBA" id="ARBA00023242"/>
    </source>
</evidence>
<dbReference type="Pfam" id="PF00627">
    <property type="entry name" value="UBA"/>
    <property type="match status" value="1"/>
</dbReference>
<sequence>MGLLEQLQEQGWYITQPGLEKLLESDKNGPATNPDVKQVVKLALNTDLREYGGGALSSLNNRGTKVESFEGSGVVQVVKLRNLGAPKVNEESKTAPRLLKLTITDGQTQYVALEHEPIPALSLNTPPGTKILLKNGPIRIAQGVMMLSDKNVSVLGGQVTALVEKWELSRTMAKYAKGGRLQFSASGPPPWIPFGQKIQQPIAVNSDKDFKSLQTKDKEESKENSEFNALRNDAIAEATKLGTKKTFGGGAKQMVDANVQKIMDRGFTEEQANHALKLTRNNVDRALSNLQRIEGRKQAHADAASGGPENARPGGKRGFGKREADESELQTKPLGKVSLFDYFGDILQDNDQATGNASGGKKTSKETTPNDKNASQRARSDSAGRSELGNRATTANSRNHSSQHQHTAGNSGTNHHSSTGGASRNHSDGNSHYGGGGGVTNGAGAKSYNQRFENNISSSFANRNTSSTAPSGGSGRDRGREQGHYSGQSQREQQSSYKQSDYYGSAGNSNTSSRYSRGSNENHSSTNHATGPSGGSGPRSGGGSSRANDAKYNQQHQHQSSSSAGYGNSQQRSERSDGYHSNPNNNASTTTTTASSNSNNATSGGKYGGGGKGQSGNATGYGNSYGSEGRNHQQQQQVGNDGRGQSGGGGSGKTSGGVTAGGNQQQGTSQHQQSSYGNGPGKQSNYNQQGSSANTNSQGHYGQQGTTGGTSTGNSYGGGGGNNNSTKNATKNNRYGGKDESHTYSEGTTAPNGGTSSGTAQNKKLPPKGHGSQAQPQSGSGSEHRSNQHQQQSSYGPPSAGSGGKHAPQQVSNANAGGKVNQLADQLGGMQISGSKSTGFAGGSSGTNANNTGSSVASNAGGTLAAPSKSGPMKQSMVPPNHPPTVVQHQQHHQPPNQQPNLQHAPTVASPPGAMPATGRGGPSPGAPTNAGVGVPVAAGPGVPKNFIQLPNGYNYNPYQIMGFQNKQTNEFALNVLKSQQQFDPMVPPTHLGAPPTGSATVSPVGPPGVGVPMAATGAPTGVLVPSPTVMAGGLPSAPVPMTAQLAMAPAVGPSTMAVAYPNWKIGDRCLAKYWEDGGFYTAEITDTSKNTFVVHFLEYGNYEEVLKTDCIPISQASTPGAPPAPMALGFHPAPATAHMQPPPPQPAPVAGPPVQYAPHPTHPHHPPHPHVHHHGHVPPHHPPPPMAAVPPGAYPTASLPDYAPFKPGTPQLAQPMSAPGQYQPAPLHLHQQQQQQQQHHLHQQQQQTQGHMQQHHHHHHQPMQPQPPQHHAQQQQQRASGGKFREQRPMYVPPAQRK</sequence>
<dbReference type="GO" id="GO:0006397">
    <property type="term" value="P:mRNA processing"/>
    <property type="evidence" value="ECO:0007669"/>
    <property type="project" value="UniProtKB-KW"/>
</dbReference>
<feature type="compositionally biased region" description="Low complexity" evidence="14">
    <location>
        <begin position="769"/>
        <end position="781"/>
    </location>
</feature>
<dbReference type="GO" id="GO:0005737">
    <property type="term" value="C:cytoplasm"/>
    <property type="evidence" value="ECO:0007669"/>
    <property type="project" value="InterPro"/>
</dbReference>
<dbReference type="GO" id="GO:0015030">
    <property type="term" value="C:Cajal body"/>
    <property type="evidence" value="ECO:0007669"/>
    <property type="project" value="UniProtKB-SubCell"/>
</dbReference>
<feature type="compositionally biased region" description="Gly residues" evidence="14">
    <location>
        <begin position="432"/>
        <end position="441"/>
    </location>
</feature>
<evidence type="ECO:0000256" key="7">
    <source>
        <dbReference type="ARBA" id="ARBA00022853"/>
    </source>
</evidence>
<feature type="domain" description="UBA" evidence="15">
    <location>
        <begin position="254"/>
        <end position="290"/>
    </location>
</feature>
<evidence type="ECO:0000256" key="5">
    <source>
        <dbReference type="ARBA" id="ARBA00022664"/>
    </source>
</evidence>
<feature type="region of interest" description="Disordered" evidence="14">
    <location>
        <begin position="296"/>
        <end position="335"/>
    </location>
</feature>
<dbReference type="PROSITE" id="PS50304">
    <property type="entry name" value="TUDOR"/>
    <property type="match status" value="1"/>
</dbReference>
<dbReference type="GO" id="GO:0008380">
    <property type="term" value="P:RNA splicing"/>
    <property type="evidence" value="ECO:0007669"/>
    <property type="project" value="UniProtKB-KW"/>
</dbReference>
<accession>A0AAG5DMQ6</accession>
<name>A0AAG5DMQ6_ANOAO</name>
<dbReference type="SMART" id="SM00333">
    <property type="entry name" value="TUDOR"/>
    <property type="match status" value="1"/>
</dbReference>
<evidence type="ECO:0000259" key="15">
    <source>
        <dbReference type="PROSITE" id="PS50030"/>
    </source>
</evidence>
<feature type="compositionally biased region" description="Basic residues" evidence="14">
    <location>
        <begin position="1162"/>
        <end position="1180"/>
    </location>
</feature>
<evidence type="ECO:0000256" key="2">
    <source>
        <dbReference type="ARBA" id="ARBA00004408"/>
    </source>
</evidence>
<dbReference type="InterPro" id="IPR013894">
    <property type="entry name" value="RMI1_OB"/>
</dbReference>
<feature type="compositionally biased region" description="Polar residues" evidence="14">
    <location>
        <begin position="744"/>
        <end position="762"/>
    </location>
</feature>
<keyword evidence="8" id="KW-0508">mRNA splicing</keyword>
<evidence type="ECO:0000256" key="1">
    <source>
        <dbReference type="ARBA" id="ARBA00004324"/>
    </source>
</evidence>
<dbReference type="InterPro" id="IPR042470">
    <property type="entry name" value="RMI1_N_C_sf"/>
</dbReference>
<keyword evidence="18" id="KW-1185">Reference proteome</keyword>
<reference evidence="17" key="1">
    <citation type="submission" date="2024-04" db="UniProtKB">
        <authorList>
            <consortium name="EnsemblMetazoa"/>
        </authorList>
    </citation>
    <scope>IDENTIFICATION</scope>
    <source>
        <strain evidence="17">EBRO</strain>
    </source>
</reference>
<evidence type="ECO:0000313" key="17">
    <source>
        <dbReference type="EnsemblMetazoa" id="ENSAATROPP012029"/>
    </source>
</evidence>
<feature type="compositionally biased region" description="Polar residues" evidence="14">
    <location>
        <begin position="621"/>
        <end position="638"/>
    </location>
</feature>
<feature type="compositionally biased region" description="Low complexity" evidence="14">
    <location>
        <begin position="661"/>
        <end position="675"/>
    </location>
</feature>
<feature type="compositionally biased region" description="Gly residues" evidence="14">
    <location>
        <begin position="532"/>
        <end position="544"/>
    </location>
</feature>
<dbReference type="Pfam" id="PF08585">
    <property type="entry name" value="RMI1_N_C"/>
    <property type="match status" value="1"/>
</dbReference>
<evidence type="ECO:0000256" key="10">
    <source>
        <dbReference type="ARBA" id="ARBA00035105"/>
    </source>
</evidence>
<feature type="compositionally biased region" description="Polar residues" evidence="14">
    <location>
        <begin position="485"/>
        <end position="499"/>
    </location>
</feature>
<dbReference type="InterPro" id="IPR015940">
    <property type="entry name" value="UBA"/>
</dbReference>
<dbReference type="PANTHER" id="PTHR13681:SF24">
    <property type="entry name" value="TUDOR DOMAIN-CONTAINING PROTEIN 3"/>
    <property type="match status" value="1"/>
</dbReference>
<dbReference type="Proteomes" id="UP000075880">
    <property type="component" value="Unassembled WGS sequence"/>
</dbReference>
<evidence type="ECO:0000256" key="6">
    <source>
        <dbReference type="ARBA" id="ARBA00022728"/>
    </source>
</evidence>
<proteinExistence type="inferred from homology"/>
<dbReference type="GO" id="GO:0006325">
    <property type="term" value="P:chromatin organization"/>
    <property type="evidence" value="ECO:0007669"/>
    <property type="project" value="UniProtKB-KW"/>
</dbReference>
<keyword evidence="9" id="KW-0539">Nucleus</keyword>
<evidence type="ECO:0000256" key="3">
    <source>
        <dbReference type="ARBA" id="ARBA00005371"/>
    </source>
</evidence>
<dbReference type="GO" id="GO:0016607">
    <property type="term" value="C:nuclear speck"/>
    <property type="evidence" value="ECO:0007669"/>
    <property type="project" value="UniProtKB-SubCell"/>
</dbReference>
<dbReference type="Gene3D" id="2.40.50.770">
    <property type="entry name" value="RecQ-mediated genome instability protein Rmi1, C-terminal domain"/>
    <property type="match status" value="1"/>
</dbReference>
<feature type="region of interest" description="Disordered" evidence="14">
    <location>
        <begin position="349"/>
        <end position="931"/>
    </location>
</feature>